<feature type="compositionally biased region" description="Polar residues" evidence="3">
    <location>
        <begin position="1"/>
        <end position="10"/>
    </location>
</feature>
<feature type="domain" description="RRM" evidence="4">
    <location>
        <begin position="225"/>
        <end position="305"/>
    </location>
</feature>
<comment type="caution">
    <text evidence="5">The sequence shown here is derived from an EMBL/GenBank/DDBJ whole genome shotgun (WGS) entry which is preliminary data.</text>
</comment>
<feature type="compositionally biased region" description="Low complexity" evidence="3">
    <location>
        <begin position="318"/>
        <end position="335"/>
    </location>
</feature>
<gene>
    <name evidence="5" type="ORF">CBYS24578_00012681</name>
</gene>
<dbReference type="CDD" id="cd00590">
    <property type="entry name" value="RRM_SF"/>
    <property type="match status" value="1"/>
</dbReference>
<feature type="compositionally biased region" description="Low complexity" evidence="3">
    <location>
        <begin position="389"/>
        <end position="404"/>
    </location>
</feature>
<protein>
    <recommendedName>
        <fullName evidence="4">RRM domain-containing protein</fullName>
    </recommendedName>
</protein>
<dbReference type="InterPro" id="IPR050374">
    <property type="entry name" value="RRT5_SRSF_SR"/>
</dbReference>
<dbReference type="PANTHER" id="PTHR23003">
    <property type="entry name" value="RNA RECOGNITION MOTIF RRM DOMAIN CONTAINING PROTEIN"/>
    <property type="match status" value="1"/>
</dbReference>
<dbReference type="InterPro" id="IPR012677">
    <property type="entry name" value="Nucleotide-bd_a/b_plait_sf"/>
</dbReference>
<feature type="region of interest" description="Disordered" evidence="3">
    <location>
        <begin position="1"/>
        <end position="38"/>
    </location>
</feature>
<dbReference type="AlphaFoldDB" id="A0A9N9UEC9"/>
<organism evidence="5 6">
    <name type="scientific">Clonostachys byssicola</name>
    <dbReference type="NCBI Taxonomy" id="160290"/>
    <lineage>
        <taxon>Eukaryota</taxon>
        <taxon>Fungi</taxon>
        <taxon>Dikarya</taxon>
        <taxon>Ascomycota</taxon>
        <taxon>Pezizomycotina</taxon>
        <taxon>Sordariomycetes</taxon>
        <taxon>Hypocreomycetidae</taxon>
        <taxon>Hypocreales</taxon>
        <taxon>Bionectriaceae</taxon>
        <taxon>Clonostachys</taxon>
    </lineage>
</organism>
<evidence type="ECO:0000313" key="5">
    <source>
        <dbReference type="EMBL" id="CAG9986404.1"/>
    </source>
</evidence>
<dbReference type="Proteomes" id="UP000754883">
    <property type="component" value="Unassembled WGS sequence"/>
</dbReference>
<dbReference type="SUPFAM" id="SSF54928">
    <property type="entry name" value="RNA-binding domain, RBD"/>
    <property type="match status" value="2"/>
</dbReference>
<sequence length="554" mass="60903">MSPLKSSFSALSRAKAAANKGKSKEERRNAAKEESNEVDAQDIYPSTACIFVANLASNVSDEELEEEVMAVFQKFGKAFVKLRRDTRNMPYAFVQYTSDNDAQRAFEKAQGVKISDRCCRVEKAKANSVFAVSKRSGEPISEDEAGRLLRPLGQLSEVTPLDYETQHKFNLPPSVRIQFTLFDSGRDPVRAFKDHRFFRVTSLELNKAPVAANSVNAKKELVNKRSVFIGDLPPNSSEEEIREMAISCGKVLAVKVRTRSYVGCTEEICFAFVEFESPESVQDMIAAFDGIELRGYKLRLQQRQSRPVISSDDPLTPTPGRGRPRGSASTPSSTRHTMPESWRGKQVRQPTEEPLQTPSRAPTREYPASDRVTTEDRWGRIPGDGPNNSTQSTPSSATPQTSMTEAMNAAQQGALMRYLEQTSEQASMLAQMNHLTPPNAQRAIVPGATPGAAMPYGVNPFMMSPISPLASFQAPAYMNAGGVPVPGHFYASPFGGFEMPGYMPYPCIRPQEPAMQTVAGGDQTPTRGHYARSRGEPYPNGSHGSPSHPYQGEN</sequence>
<dbReference type="InterPro" id="IPR000504">
    <property type="entry name" value="RRM_dom"/>
</dbReference>
<dbReference type="OrthoDB" id="410044at2759"/>
<dbReference type="GO" id="GO:0003729">
    <property type="term" value="F:mRNA binding"/>
    <property type="evidence" value="ECO:0007669"/>
    <property type="project" value="TreeGrafter"/>
</dbReference>
<accession>A0A9N9UEC9</accession>
<dbReference type="InterPro" id="IPR035979">
    <property type="entry name" value="RBD_domain_sf"/>
</dbReference>
<dbReference type="Gene3D" id="3.30.70.330">
    <property type="match status" value="2"/>
</dbReference>
<evidence type="ECO:0000256" key="1">
    <source>
        <dbReference type="ARBA" id="ARBA00022884"/>
    </source>
</evidence>
<feature type="domain" description="RRM" evidence="4">
    <location>
        <begin position="48"/>
        <end position="126"/>
    </location>
</feature>
<keyword evidence="6" id="KW-1185">Reference proteome</keyword>
<evidence type="ECO:0000256" key="3">
    <source>
        <dbReference type="SAM" id="MobiDB-lite"/>
    </source>
</evidence>
<dbReference type="PROSITE" id="PS50102">
    <property type="entry name" value="RRM"/>
    <property type="match status" value="2"/>
</dbReference>
<proteinExistence type="predicted"/>
<dbReference type="GO" id="GO:0005737">
    <property type="term" value="C:cytoplasm"/>
    <property type="evidence" value="ECO:0007669"/>
    <property type="project" value="TreeGrafter"/>
</dbReference>
<dbReference type="SMART" id="SM00360">
    <property type="entry name" value="RRM"/>
    <property type="match status" value="2"/>
</dbReference>
<dbReference type="Pfam" id="PF00076">
    <property type="entry name" value="RRM_1"/>
    <property type="match status" value="2"/>
</dbReference>
<feature type="compositionally biased region" description="Basic and acidic residues" evidence="3">
    <location>
        <begin position="22"/>
        <end position="35"/>
    </location>
</feature>
<dbReference type="EMBL" id="CABFNO020001404">
    <property type="protein sequence ID" value="CAG9986404.1"/>
    <property type="molecule type" value="Genomic_DNA"/>
</dbReference>
<dbReference type="GO" id="GO:0005634">
    <property type="term" value="C:nucleus"/>
    <property type="evidence" value="ECO:0007669"/>
    <property type="project" value="TreeGrafter"/>
</dbReference>
<reference evidence="5" key="1">
    <citation type="submission" date="2021-10" db="EMBL/GenBank/DDBJ databases">
        <authorList>
            <person name="Piombo E."/>
        </authorList>
    </citation>
    <scope>NUCLEOTIDE SEQUENCE</scope>
</reference>
<evidence type="ECO:0000313" key="6">
    <source>
        <dbReference type="Proteomes" id="UP000754883"/>
    </source>
</evidence>
<keyword evidence="1 2" id="KW-0694">RNA-binding</keyword>
<name>A0A9N9UEC9_9HYPO</name>
<feature type="region of interest" description="Disordered" evidence="3">
    <location>
        <begin position="302"/>
        <end position="404"/>
    </location>
</feature>
<evidence type="ECO:0000259" key="4">
    <source>
        <dbReference type="PROSITE" id="PS50102"/>
    </source>
</evidence>
<evidence type="ECO:0000256" key="2">
    <source>
        <dbReference type="PROSITE-ProRule" id="PRU00176"/>
    </source>
</evidence>
<feature type="region of interest" description="Disordered" evidence="3">
    <location>
        <begin position="513"/>
        <end position="554"/>
    </location>
</feature>